<accession>A0A8S5MF29</accession>
<organism evidence="1">
    <name type="scientific">Siphoviridae sp. ctS1E53</name>
    <dbReference type="NCBI Taxonomy" id="2826340"/>
    <lineage>
        <taxon>Viruses</taxon>
        <taxon>Duplodnaviria</taxon>
        <taxon>Heunggongvirae</taxon>
        <taxon>Uroviricota</taxon>
        <taxon>Caudoviricetes</taxon>
    </lineage>
</organism>
<proteinExistence type="predicted"/>
<sequence>MTETQKRKKRLFHRKFARSISKYPACEHLNMALWYMLKKPEENRDAIGEIVYAIVKSGGYINDVHEKSLKEMGFKL</sequence>
<dbReference type="EMBL" id="BK014885">
    <property type="protein sequence ID" value="DAD80671.1"/>
    <property type="molecule type" value="Genomic_DNA"/>
</dbReference>
<name>A0A8S5MF29_9CAUD</name>
<protein>
    <submittedName>
        <fullName evidence="1">Uncharacterized protein</fullName>
    </submittedName>
</protein>
<evidence type="ECO:0000313" key="1">
    <source>
        <dbReference type="EMBL" id="DAD80671.1"/>
    </source>
</evidence>
<reference evidence="1" key="1">
    <citation type="journal article" date="2021" name="Proc. Natl. Acad. Sci. U.S.A.">
        <title>A Catalog of Tens of Thousands of Viruses from Human Metagenomes Reveals Hidden Associations with Chronic Diseases.</title>
        <authorList>
            <person name="Tisza M.J."/>
            <person name="Buck C.B."/>
        </authorList>
    </citation>
    <scope>NUCLEOTIDE SEQUENCE</scope>
    <source>
        <strain evidence="1">CtS1E53</strain>
    </source>
</reference>